<evidence type="ECO:0000256" key="1">
    <source>
        <dbReference type="ARBA" id="ARBA00001974"/>
    </source>
</evidence>
<dbReference type="STRING" id="5786.F0ZZN4"/>
<evidence type="ECO:0000256" key="3">
    <source>
        <dbReference type="ARBA" id="ARBA00022630"/>
    </source>
</evidence>
<evidence type="ECO:0000313" key="8">
    <source>
        <dbReference type="EMBL" id="EGC30594.1"/>
    </source>
</evidence>
<name>F0ZZN4_DICPU</name>
<dbReference type="AlphaFoldDB" id="F0ZZN4"/>
<dbReference type="InParanoid" id="F0ZZN4"/>
<dbReference type="OMA" id="QTEPWIN"/>
<dbReference type="EMBL" id="GL871316">
    <property type="protein sequence ID" value="EGC30594.1"/>
    <property type="molecule type" value="Genomic_DNA"/>
</dbReference>
<comment type="cofactor">
    <cofactor evidence="1">
        <name>FAD</name>
        <dbReference type="ChEBI" id="CHEBI:57692"/>
    </cofactor>
</comment>
<keyword evidence="3" id="KW-0285">Flavoprotein</keyword>
<gene>
    <name evidence="8" type="ORF">DICPUDRAFT_83476</name>
</gene>
<keyword evidence="5" id="KW-0560">Oxidoreductase</keyword>
<dbReference type="FunFam" id="3.50.50.100:FF:000006">
    <property type="entry name" value="apoptosis-inducing factor 2"/>
    <property type="match status" value="1"/>
</dbReference>
<feature type="domain" description="FAD/NAD(P)-binding" evidence="7">
    <location>
        <begin position="5"/>
        <end position="303"/>
    </location>
</feature>
<sequence length="381" mass="42026">MSEKKKVLIIGAGYAGIEAAKLLDSKFDVTVVERKKTFFHCVASVRVAVEPELVPQVYIPYDKLLKNGKFIFSSATEITPNHVTLEDGQTLHFDYLVIATGSNVLAPFKAPLNLTNNRDIQQYFDNFSNQIKQANKILIVGGGSVGVEFAAEVYDKYGKDKKITIVHSGSTLVNDAMAPKFNNMTLKSMEKRNIHLVLNDRIALPESVRESLNSQSALLPTPSTATYTTEKGEQIEADLLIWTVGIKINSEAYTNSHFQNSINQQGQIKVNASLQVEGFKNIFAVGDVTDTKEFKTAFNASTHAKVVAKVIEAVNKNSNKLPTHTPSKPVMILALGKSDGVFQLPNQMVMGSFLSKLLKSKTLFIKKTWEGLGNPKQLNFN</sequence>
<dbReference type="Pfam" id="PF07992">
    <property type="entry name" value="Pyr_redox_2"/>
    <property type="match status" value="1"/>
</dbReference>
<keyword evidence="9" id="KW-1185">Reference proteome</keyword>
<dbReference type="KEGG" id="dpp:DICPUDRAFT_83476"/>
<dbReference type="Proteomes" id="UP000001064">
    <property type="component" value="Unassembled WGS sequence"/>
</dbReference>
<dbReference type="PANTHER" id="PTHR43735">
    <property type="entry name" value="APOPTOSIS-INDUCING FACTOR 1"/>
    <property type="match status" value="1"/>
</dbReference>
<organism evidence="8 9">
    <name type="scientific">Dictyostelium purpureum</name>
    <name type="common">Slime mold</name>
    <dbReference type="NCBI Taxonomy" id="5786"/>
    <lineage>
        <taxon>Eukaryota</taxon>
        <taxon>Amoebozoa</taxon>
        <taxon>Evosea</taxon>
        <taxon>Eumycetozoa</taxon>
        <taxon>Dictyostelia</taxon>
        <taxon>Dictyosteliales</taxon>
        <taxon>Dictyosteliaceae</taxon>
        <taxon>Dictyostelium</taxon>
    </lineage>
</organism>
<dbReference type="RefSeq" id="XP_003292882.1">
    <property type="nucleotide sequence ID" value="XM_003292834.1"/>
</dbReference>
<evidence type="ECO:0000313" key="9">
    <source>
        <dbReference type="Proteomes" id="UP000001064"/>
    </source>
</evidence>
<protein>
    <recommendedName>
        <fullName evidence="7">FAD/NAD(P)-binding domain-containing protein</fullName>
    </recommendedName>
</protein>
<keyword evidence="4" id="KW-0274">FAD</keyword>
<dbReference type="Gene3D" id="3.50.50.100">
    <property type="match status" value="1"/>
</dbReference>
<dbReference type="PRINTS" id="PR00368">
    <property type="entry name" value="FADPNR"/>
</dbReference>
<dbReference type="GO" id="GO:0050660">
    <property type="term" value="F:flavin adenine dinucleotide binding"/>
    <property type="evidence" value="ECO:0000318"/>
    <property type="project" value="GO_Central"/>
</dbReference>
<reference evidence="9" key="1">
    <citation type="journal article" date="2011" name="Genome Biol.">
        <title>Comparative genomics of the social amoebae Dictyostelium discoideum and Dictyostelium purpureum.</title>
        <authorList>
            <consortium name="US DOE Joint Genome Institute (JGI-PGF)"/>
            <person name="Sucgang R."/>
            <person name="Kuo A."/>
            <person name="Tian X."/>
            <person name="Salerno W."/>
            <person name="Parikh A."/>
            <person name="Feasley C.L."/>
            <person name="Dalin E."/>
            <person name="Tu H."/>
            <person name="Huang E."/>
            <person name="Barry K."/>
            <person name="Lindquist E."/>
            <person name="Shapiro H."/>
            <person name="Bruce D."/>
            <person name="Schmutz J."/>
            <person name="Salamov A."/>
            <person name="Fey P."/>
            <person name="Gaudet P."/>
            <person name="Anjard C."/>
            <person name="Babu M.M."/>
            <person name="Basu S."/>
            <person name="Bushmanova Y."/>
            <person name="van der Wel H."/>
            <person name="Katoh-Kurasawa M."/>
            <person name="Dinh C."/>
            <person name="Coutinho P.M."/>
            <person name="Saito T."/>
            <person name="Elias M."/>
            <person name="Schaap P."/>
            <person name="Kay R.R."/>
            <person name="Henrissat B."/>
            <person name="Eichinger L."/>
            <person name="Rivero F."/>
            <person name="Putnam N.H."/>
            <person name="West C.M."/>
            <person name="Loomis W.F."/>
            <person name="Chisholm R.L."/>
            <person name="Shaulsky G."/>
            <person name="Strassmann J.E."/>
            <person name="Queller D.C."/>
            <person name="Kuspa A."/>
            <person name="Grigoriev I.V."/>
        </authorList>
    </citation>
    <scope>NUCLEOTIDE SEQUENCE [LARGE SCALE GENOMIC DNA]</scope>
    <source>
        <strain evidence="9">QSDP1</strain>
    </source>
</reference>
<dbReference type="PRINTS" id="PR00469">
    <property type="entry name" value="PNDRDTASEII"/>
</dbReference>
<dbReference type="SUPFAM" id="SSF51905">
    <property type="entry name" value="FAD/NAD(P)-binding domain"/>
    <property type="match status" value="2"/>
</dbReference>
<evidence type="ECO:0000256" key="6">
    <source>
        <dbReference type="ARBA" id="ARBA00057036"/>
    </source>
</evidence>
<proteinExistence type="inferred from homology"/>
<evidence type="ECO:0000256" key="5">
    <source>
        <dbReference type="ARBA" id="ARBA00023002"/>
    </source>
</evidence>
<dbReference type="eggNOG" id="KOG2495">
    <property type="taxonomic scope" value="Eukaryota"/>
</dbReference>
<dbReference type="InterPro" id="IPR036188">
    <property type="entry name" value="FAD/NAD-bd_sf"/>
</dbReference>
<dbReference type="GO" id="GO:0004174">
    <property type="term" value="F:electron-transferring-flavoprotein dehydrogenase activity"/>
    <property type="evidence" value="ECO:0000318"/>
    <property type="project" value="GO_Central"/>
</dbReference>
<comment type="function">
    <text evidence="6">Putative FAD-dependent oxidoreductase.</text>
</comment>
<dbReference type="GO" id="GO:0005737">
    <property type="term" value="C:cytoplasm"/>
    <property type="evidence" value="ECO:0000318"/>
    <property type="project" value="GO_Central"/>
</dbReference>
<dbReference type="InterPro" id="IPR023753">
    <property type="entry name" value="FAD/NAD-binding_dom"/>
</dbReference>
<dbReference type="PANTHER" id="PTHR43735:SF3">
    <property type="entry name" value="FERROPTOSIS SUPPRESSOR PROTEIN 1"/>
    <property type="match status" value="1"/>
</dbReference>
<dbReference type="GeneID" id="10509062"/>
<evidence type="ECO:0000259" key="7">
    <source>
        <dbReference type="Pfam" id="PF07992"/>
    </source>
</evidence>
<comment type="similarity">
    <text evidence="2">Belongs to the FAD-dependent oxidoreductase family.</text>
</comment>
<dbReference type="VEuPathDB" id="AmoebaDB:DICPUDRAFT_83476"/>
<dbReference type="OrthoDB" id="202203at2759"/>
<evidence type="ECO:0000256" key="4">
    <source>
        <dbReference type="ARBA" id="ARBA00022827"/>
    </source>
</evidence>
<evidence type="ECO:0000256" key="2">
    <source>
        <dbReference type="ARBA" id="ARBA00006442"/>
    </source>
</evidence>
<dbReference type="FunCoup" id="F0ZZN4">
    <property type="interactions" value="25"/>
</dbReference>
<accession>F0ZZN4</accession>